<name>A0A9X0QDV8_9BACT</name>
<comment type="caution">
    <text evidence="2">The sequence shown here is derived from an EMBL/GenBank/DDBJ whole genome shotgun (WGS) entry which is preliminary data.</text>
</comment>
<reference evidence="2 3" key="1">
    <citation type="submission" date="2020-08" db="EMBL/GenBank/DDBJ databases">
        <title>Genomic Encyclopedia of Type Strains, Phase IV (KMG-V): Genome sequencing to study the core and pangenomes of soil and plant-associated prokaryotes.</title>
        <authorList>
            <person name="Whitman W."/>
        </authorList>
    </citation>
    <scope>NUCLEOTIDE SEQUENCE [LARGE SCALE GENOMIC DNA]</scope>
    <source>
        <strain evidence="2 3">X5P2</strain>
    </source>
</reference>
<organism evidence="2 3">
    <name type="scientific">Tunturiibacter gelidiferens</name>
    <dbReference type="NCBI Taxonomy" id="3069689"/>
    <lineage>
        <taxon>Bacteria</taxon>
        <taxon>Pseudomonadati</taxon>
        <taxon>Acidobacteriota</taxon>
        <taxon>Terriglobia</taxon>
        <taxon>Terriglobales</taxon>
        <taxon>Acidobacteriaceae</taxon>
        <taxon>Tunturiibacter</taxon>
    </lineage>
</organism>
<proteinExistence type="predicted"/>
<keyword evidence="3" id="KW-1185">Reference proteome</keyword>
<evidence type="ECO:0000313" key="3">
    <source>
        <dbReference type="Proteomes" id="UP000535182"/>
    </source>
</evidence>
<feature type="region of interest" description="Disordered" evidence="1">
    <location>
        <begin position="50"/>
        <end position="70"/>
    </location>
</feature>
<sequence>MRSELIFDALIYESNRYLLCRLVAKGTRKLHRPNTRVQDTTNEMLERLSEPASPSNAMVIGRVPAERRAA</sequence>
<evidence type="ECO:0000313" key="2">
    <source>
        <dbReference type="EMBL" id="MBB5328606.1"/>
    </source>
</evidence>
<gene>
    <name evidence="2" type="ORF">HDF14_002216</name>
</gene>
<dbReference type="EMBL" id="JACHEB010000004">
    <property type="protein sequence ID" value="MBB5328606.1"/>
    <property type="molecule type" value="Genomic_DNA"/>
</dbReference>
<dbReference type="Proteomes" id="UP000535182">
    <property type="component" value="Unassembled WGS sequence"/>
</dbReference>
<dbReference type="AlphaFoldDB" id="A0A9X0QDV8"/>
<evidence type="ECO:0000256" key="1">
    <source>
        <dbReference type="SAM" id="MobiDB-lite"/>
    </source>
</evidence>
<accession>A0A9X0QDV8</accession>
<protein>
    <submittedName>
        <fullName evidence="2">Uncharacterized protein</fullName>
    </submittedName>
</protein>